<dbReference type="EMBL" id="VTOW01000002">
    <property type="protein sequence ID" value="NKE71328.1"/>
    <property type="molecule type" value="Genomic_DNA"/>
</dbReference>
<dbReference type="RefSeq" id="WP_168059864.1">
    <property type="nucleotide sequence ID" value="NZ_VTOW01000002.1"/>
</dbReference>
<dbReference type="PANTHER" id="PTHR33175">
    <property type="entry name" value="DNA-BINDING PROTEIN HU"/>
    <property type="match status" value="1"/>
</dbReference>
<sequence length="92" mass="9746">MNKKELLETINKKHAGNGITKKAVSAIIDDTFAAIAKGIKKAGRFAIPGFGTFTVKARAARKGRNPQTGQPIKIKAGKSVKFKAAPSLKKGL</sequence>
<dbReference type="AlphaFoldDB" id="A0A7X6DQP5"/>
<dbReference type="SUPFAM" id="SSF47729">
    <property type="entry name" value="IHF-like DNA-binding proteins"/>
    <property type="match status" value="1"/>
</dbReference>
<evidence type="ECO:0000256" key="1">
    <source>
        <dbReference type="ARBA" id="ARBA00010529"/>
    </source>
</evidence>
<dbReference type="InterPro" id="IPR020816">
    <property type="entry name" value="Histone-like_DNA-bd_CS"/>
</dbReference>
<keyword evidence="6" id="KW-1185">Reference proteome</keyword>
<dbReference type="GO" id="GO:0030527">
    <property type="term" value="F:structural constituent of chromatin"/>
    <property type="evidence" value="ECO:0007669"/>
    <property type="project" value="InterPro"/>
</dbReference>
<evidence type="ECO:0000256" key="3">
    <source>
        <dbReference type="ARBA" id="ARBA00023125"/>
    </source>
</evidence>
<dbReference type="SMART" id="SM00411">
    <property type="entry name" value="BHL"/>
    <property type="match status" value="1"/>
</dbReference>
<dbReference type="Pfam" id="PF00216">
    <property type="entry name" value="Bac_DNA_binding"/>
    <property type="match status" value="1"/>
</dbReference>
<name>A0A7X6DQP5_9BACT</name>
<evidence type="ECO:0000313" key="6">
    <source>
        <dbReference type="Proteomes" id="UP000534783"/>
    </source>
</evidence>
<organism evidence="5 6">
    <name type="scientific">Candidatus Manganitrophus noduliformans</name>
    <dbReference type="NCBI Taxonomy" id="2606439"/>
    <lineage>
        <taxon>Bacteria</taxon>
        <taxon>Pseudomonadati</taxon>
        <taxon>Nitrospirota</taxon>
        <taxon>Nitrospiria</taxon>
        <taxon>Candidatus Troglogloeales</taxon>
        <taxon>Candidatus Manganitrophaceae</taxon>
        <taxon>Candidatus Manganitrophus</taxon>
    </lineage>
</organism>
<comment type="similarity">
    <text evidence="1 4">Belongs to the bacterial histone-like protein family.</text>
</comment>
<evidence type="ECO:0000256" key="2">
    <source>
        <dbReference type="ARBA" id="ARBA00023067"/>
    </source>
</evidence>
<evidence type="ECO:0000313" key="5">
    <source>
        <dbReference type="EMBL" id="NKE71328.1"/>
    </source>
</evidence>
<dbReference type="InterPro" id="IPR000119">
    <property type="entry name" value="Hist_DNA-bd"/>
</dbReference>
<dbReference type="PRINTS" id="PR01727">
    <property type="entry name" value="DNABINDINGHU"/>
</dbReference>
<dbReference type="InterPro" id="IPR010992">
    <property type="entry name" value="IHF-like_DNA-bd_dom_sf"/>
</dbReference>
<proteinExistence type="inferred from homology"/>
<dbReference type="GO" id="GO:0003677">
    <property type="term" value="F:DNA binding"/>
    <property type="evidence" value="ECO:0007669"/>
    <property type="project" value="UniProtKB-KW"/>
</dbReference>
<dbReference type="CDD" id="cd13831">
    <property type="entry name" value="HU"/>
    <property type="match status" value="1"/>
</dbReference>
<reference evidence="5 6" key="1">
    <citation type="journal article" date="2020" name="Nature">
        <title>Bacterial chemolithoautotrophy via manganese oxidation.</title>
        <authorList>
            <person name="Yu H."/>
            <person name="Leadbetter J.R."/>
        </authorList>
    </citation>
    <scope>NUCLEOTIDE SEQUENCE [LARGE SCALE GENOMIC DNA]</scope>
    <source>
        <strain evidence="5 6">Mn-1</strain>
    </source>
</reference>
<dbReference type="GO" id="GO:0030261">
    <property type="term" value="P:chromosome condensation"/>
    <property type="evidence" value="ECO:0007669"/>
    <property type="project" value="UniProtKB-KW"/>
</dbReference>
<keyword evidence="2" id="KW-0226">DNA condensation</keyword>
<comment type="caution">
    <text evidence="5">The sequence shown here is derived from an EMBL/GenBank/DDBJ whole genome shotgun (WGS) entry which is preliminary data.</text>
</comment>
<dbReference type="Proteomes" id="UP000534783">
    <property type="component" value="Unassembled WGS sequence"/>
</dbReference>
<accession>A0A7X6DQP5</accession>
<gene>
    <name evidence="5" type="ORF">MNODULE_11320</name>
</gene>
<dbReference type="Gene3D" id="4.10.520.10">
    <property type="entry name" value="IHF-like DNA-binding proteins"/>
    <property type="match status" value="1"/>
</dbReference>
<protein>
    <submittedName>
        <fullName evidence="5">HU family DNA-binding protein</fullName>
    </submittedName>
</protein>
<dbReference type="PANTHER" id="PTHR33175:SF3">
    <property type="entry name" value="DNA-BINDING PROTEIN HU-BETA"/>
    <property type="match status" value="1"/>
</dbReference>
<dbReference type="PROSITE" id="PS00045">
    <property type="entry name" value="HISTONE_LIKE"/>
    <property type="match status" value="1"/>
</dbReference>
<keyword evidence="3 5" id="KW-0238">DNA-binding</keyword>
<evidence type="ECO:0000256" key="4">
    <source>
        <dbReference type="RuleBase" id="RU003939"/>
    </source>
</evidence>